<dbReference type="InterPro" id="IPR019405">
    <property type="entry name" value="Lactonase_7-beta_prop"/>
</dbReference>
<evidence type="ECO:0000313" key="2">
    <source>
        <dbReference type="EMBL" id="KAF2456397.1"/>
    </source>
</evidence>
<sequence>MAATLFASHYSGTVHTLTLDGSSLSISNTIEACGGMPSWLTYDAPGKTLYCSDETWIFGNGSISSIAVADDGSLTETANAPTIGGDVANVLYGGDDGRSYIAIAHYQTSTVSTFALPLSADAPALQSFTYAMDEPGPNRYRQDAPHPHEVLLDPTGAFLLAPDLGLDQIHMWAIDAATGNLTECAPVATEPGIGPRHGVFWTAGAAADAATTLFVANELGNSVTAYDVAYAARGCPALAARQTLSTFPGGGAAPSGAKVGEIRAAGAFLYASNRADRSFDPDDSVATFALSDAGAMAFVGLSSAHGSYPRTFAVNAAGDMLAIGDQTSSEVVVVARDAETGRLGDVVARVPVGEPGTPEAEDGLSAVVWAE</sequence>
<comment type="similarity">
    <text evidence="1">Belongs to the cycloisomerase 2 family.</text>
</comment>
<dbReference type="Proteomes" id="UP000799766">
    <property type="component" value="Unassembled WGS sequence"/>
</dbReference>
<gene>
    <name evidence="2" type="ORF">BDY21DRAFT_386404</name>
</gene>
<reference evidence="2" key="1">
    <citation type="journal article" date="2020" name="Stud. Mycol.">
        <title>101 Dothideomycetes genomes: a test case for predicting lifestyles and emergence of pathogens.</title>
        <authorList>
            <person name="Haridas S."/>
            <person name="Albert R."/>
            <person name="Binder M."/>
            <person name="Bloem J."/>
            <person name="Labutti K."/>
            <person name="Salamov A."/>
            <person name="Andreopoulos B."/>
            <person name="Baker S."/>
            <person name="Barry K."/>
            <person name="Bills G."/>
            <person name="Bluhm B."/>
            <person name="Cannon C."/>
            <person name="Castanera R."/>
            <person name="Culley D."/>
            <person name="Daum C."/>
            <person name="Ezra D."/>
            <person name="Gonzalez J."/>
            <person name="Henrissat B."/>
            <person name="Kuo A."/>
            <person name="Liang C."/>
            <person name="Lipzen A."/>
            <person name="Lutzoni F."/>
            <person name="Magnuson J."/>
            <person name="Mondo S."/>
            <person name="Nolan M."/>
            <person name="Ohm R."/>
            <person name="Pangilinan J."/>
            <person name="Park H.-J."/>
            <person name="Ramirez L."/>
            <person name="Alfaro M."/>
            <person name="Sun H."/>
            <person name="Tritt A."/>
            <person name="Yoshinaga Y."/>
            <person name="Zwiers L.-H."/>
            <person name="Turgeon B."/>
            <person name="Goodwin S."/>
            <person name="Spatafora J."/>
            <person name="Crous P."/>
            <person name="Grigoriev I."/>
        </authorList>
    </citation>
    <scope>NUCLEOTIDE SEQUENCE</scope>
    <source>
        <strain evidence="2">ATCC 16933</strain>
    </source>
</reference>
<dbReference type="PANTHER" id="PTHR30344:SF1">
    <property type="entry name" value="6-PHOSPHOGLUCONOLACTONASE"/>
    <property type="match status" value="1"/>
</dbReference>
<dbReference type="InterPro" id="IPR011045">
    <property type="entry name" value="N2O_reductase_N"/>
</dbReference>
<name>A0A6A6NY35_9PEZI</name>
<keyword evidence="3" id="KW-1185">Reference proteome</keyword>
<protein>
    <submittedName>
        <fullName evidence="2">Lactonase, 7-bladed beta-propeller-domain-containing protein</fullName>
    </submittedName>
</protein>
<dbReference type="Pfam" id="PF10282">
    <property type="entry name" value="Lactonase"/>
    <property type="match status" value="1"/>
</dbReference>
<dbReference type="InterPro" id="IPR015943">
    <property type="entry name" value="WD40/YVTN_repeat-like_dom_sf"/>
</dbReference>
<accession>A0A6A6NY35</accession>
<dbReference type="SUPFAM" id="SSF50974">
    <property type="entry name" value="Nitrous oxide reductase, N-terminal domain"/>
    <property type="match status" value="1"/>
</dbReference>
<dbReference type="InterPro" id="IPR050282">
    <property type="entry name" value="Cycloisomerase_2"/>
</dbReference>
<evidence type="ECO:0000313" key="3">
    <source>
        <dbReference type="Proteomes" id="UP000799766"/>
    </source>
</evidence>
<evidence type="ECO:0000256" key="1">
    <source>
        <dbReference type="ARBA" id="ARBA00005564"/>
    </source>
</evidence>
<organism evidence="2 3">
    <name type="scientific">Lineolata rhizophorae</name>
    <dbReference type="NCBI Taxonomy" id="578093"/>
    <lineage>
        <taxon>Eukaryota</taxon>
        <taxon>Fungi</taxon>
        <taxon>Dikarya</taxon>
        <taxon>Ascomycota</taxon>
        <taxon>Pezizomycotina</taxon>
        <taxon>Dothideomycetes</taxon>
        <taxon>Dothideomycetes incertae sedis</taxon>
        <taxon>Lineolatales</taxon>
        <taxon>Lineolataceae</taxon>
        <taxon>Lineolata</taxon>
    </lineage>
</organism>
<proteinExistence type="inferred from homology"/>
<dbReference type="EMBL" id="MU001683">
    <property type="protein sequence ID" value="KAF2456397.1"/>
    <property type="molecule type" value="Genomic_DNA"/>
</dbReference>
<dbReference type="PANTHER" id="PTHR30344">
    <property type="entry name" value="6-PHOSPHOGLUCONOLACTONASE-RELATED"/>
    <property type="match status" value="1"/>
</dbReference>
<dbReference type="AlphaFoldDB" id="A0A6A6NY35"/>
<dbReference type="OrthoDB" id="9972196at2759"/>
<dbReference type="Gene3D" id="2.130.10.10">
    <property type="entry name" value="YVTN repeat-like/Quinoprotein amine dehydrogenase"/>
    <property type="match status" value="1"/>
</dbReference>
<dbReference type="GO" id="GO:0017057">
    <property type="term" value="F:6-phosphogluconolactonase activity"/>
    <property type="evidence" value="ECO:0007669"/>
    <property type="project" value="TreeGrafter"/>
</dbReference>